<protein>
    <submittedName>
        <fullName evidence="1">Uncharacterized protein</fullName>
    </submittedName>
</protein>
<dbReference type="AlphaFoldDB" id="X1B7H4"/>
<proteinExistence type="predicted"/>
<organism evidence="1">
    <name type="scientific">marine sediment metagenome</name>
    <dbReference type="NCBI Taxonomy" id="412755"/>
    <lineage>
        <taxon>unclassified sequences</taxon>
        <taxon>metagenomes</taxon>
        <taxon>ecological metagenomes</taxon>
    </lineage>
</organism>
<name>X1B7H4_9ZZZZ</name>
<evidence type="ECO:0000313" key="1">
    <source>
        <dbReference type="EMBL" id="GAG77257.1"/>
    </source>
</evidence>
<reference evidence="1" key="1">
    <citation type="journal article" date="2014" name="Front. Microbiol.">
        <title>High frequency of phylogenetically diverse reductive dehalogenase-homologous genes in deep subseafloor sedimentary metagenomes.</title>
        <authorList>
            <person name="Kawai M."/>
            <person name="Futagami T."/>
            <person name="Toyoda A."/>
            <person name="Takaki Y."/>
            <person name="Nishi S."/>
            <person name="Hori S."/>
            <person name="Arai W."/>
            <person name="Tsubouchi T."/>
            <person name="Morono Y."/>
            <person name="Uchiyama I."/>
            <person name="Ito T."/>
            <person name="Fujiyama A."/>
            <person name="Inagaki F."/>
            <person name="Takami H."/>
        </authorList>
    </citation>
    <scope>NUCLEOTIDE SEQUENCE</scope>
    <source>
        <strain evidence="1">Expedition CK06-06</strain>
    </source>
</reference>
<gene>
    <name evidence="1" type="ORF">S01H4_33132</name>
</gene>
<dbReference type="EMBL" id="BART01017397">
    <property type="protein sequence ID" value="GAG77257.1"/>
    <property type="molecule type" value="Genomic_DNA"/>
</dbReference>
<comment type="caution">
    <text evidence="1">The sequence shown here is derived from an EMBL/GenBank/DDBJ whole genome shotgun (WGS) entry which is preliminary data.</text>
</comment>
<sequence>MWDHFGWGHFGWNKDNFAKQRINPNRQEIKAYCKEYGLNRKAAKKGLRMAKMMRKNWVVLRKARYDAYKAGREPLR</sequence>
<accession>X1B7H4</accession>